<organism evidence="9 10">
    <name type="scientific">Nitrosomonas ureae</name>
    <dbReference type="NCBI Taxonomy" id="44577"/>
    <lineage>
        <taxon>Bacteria</taxon>
        <taxon>Pseudomonadati</taxon>
        <taxon>Pseudomonadota</taxon>
        <taxon>Betaproteobacteria</taxon>
        <taxon>Nitrosomonadales</taxon>
        <taxon>Nitrosomonadaceae</taxon>
        <taxon>Nitrosomonas</taxon>
    </lineage>
</organism>
<dbReference type="AlphaFoldDB" id="A0A286AH15"/>
<dbReference type="UniPathway" id="UPA00078">
    <property type="reaction ID" value="UER00161"/>
</dbReference>
<evidence type="ECO:0000256" key="6">
    <source>
        <dbReference type="ARBA" id="ARBA00022840"/>
    </source>
</evidence>
<feature type="binding site" evidence="8">
    <location>
        <begin position="172"/>
        <end position="173"/>
    </location>
    <ligand>
        <name>ATP</name>
        <dbReference type="ChEBI" id="CHEBI:30616"/>
    </ligand>
</feature>
<dbReference type="Pfam" id="PF13500">
    <property type="entry name" value="AAA_26"/>
    <property type="match status" value="1"/>
</dbReference>
<comment type="catalytic activity">
    <reaction evidence="8">
        <text>(7R,8S)-7,8-diammoniononanoate + CO2 + ATP = (4R,5S)-dethiobiotin + ADP + phosphate + 3 H(+)</text>
        <dbReference type="Rhea" id="RHEA:15805"/>
        <dbReference type="ChEBI" id="CHEBI:15378"/>
        <dbReference type="ChEBI" id="CHEBI:16526"/>
        <dbReference type="ChEBI" id="CHEBI:30616"/>
        <dbReference type="ChEBI" id="CHEBI:43474"/>
        <dbReference type="ChEBI" id="CHEBI:149469"/>
        <dbReference type="ChEBI" id="CHEBI:149473"/>
        <dbReference type="ChEBI" id="CHEBI:456216"/>
        <dbReference type="EC" id="6.3.3.3"/>
    </reaction>
</comment>
<gene>
    <name evidence="8" type="primary">bioD</name>
    <name evidence="9" type="ORF">SAMN06297164_3272</name>
</gene>
<name>A0A286AH15_9PROT</name>
<keyword evidence="5 8" id="KW-0093">Biotin biosynthesis</keyword>
<keyword evidence="3 8" id="KW-0479">Metal-binding</keyword>
<evidence type="ECO:0000256" key="5">
    <source>
        <dbReference type="ARBA" id="ARBA00022756"/>
    </source>
</evidence>
<evidence type="ECO:0000256" key="2">
    <source>
        <dbReference type="ARBA" id="ARBA00022598"/>
    </source>
</evidence>
<keyword evidence="4 8" id="KW-0547">Nucleotide-binding</keyword>
<dbReference type="GO" id="GO:0005829">
    <property type="term" value="C:cytosol"/>
    <property type="evidence" value="ECO:0007669"/>
    <property type="project" value="TreeGrafter"/>
</dbReference>
<evidence type="ECO:0000313" key="9">
    <source>
        <dbReference type="EMBL" id="SOD21187.1"/>
    </source>
</evidence>
<accession>A0A286AH15</accession>
<keyword evidence="2 8" id="KW-0436">Ligase</keyword>
<comment type="pathway">
    <text evidence="8">Cofactor biosynthesis; biotin biosynthesis; biotin from 7,8-diaminononanoate: step 1/2.</text>
</comment>
<comment type="similarity">
    <text evidence="8">Belongs to the dethiobiotin synthetase family.</text>
</comment>
<feature type="binding site" evidence="8">
    <location>
        <position position="51"/>
    </location>
    <ligand>
        <name>ATP</name>
        <dbReference type="ChEBI" id="CHEBI:30616"/>
    </ligand>
</feature>
<comment type="subunit">
    <text evidence="8">Homodimer.</text>
</comment>
<dbReference type="SUPFAM" id="SSF52540">
    <property type="entry name" value="P-loop containing nucleoside triphosphate hydrolases"/>
    <property type="match status" value="1"/>
</dbReference>
<comment type="caution">
    <text evidence="8">Lacks conserved residue(s) required for the propagation of feature annotation.</text>
</comment>
<dbReference type="InterPro" id="IPR027417">
    <property type="entry name" value="P-loop_NTPase"/>
</dbReference>
<proteinExistence type="inferred from homology"/>
<evidence type="ECO:0000313" key="10">
    <source>
        <dbReference type="Proteomes" id="UP000219335"/>
    </source>
</evidence>
<evidence type="ECO:0000256" key="4">
    <source>
        <dbReference type="ARBA" id="ARBA00022741"/>
    </source>
</evidence>
<feature type="binding site" evidence="8">
    <location>
        <position position="112"/>
    </location>
    <ligand>
        <name>Mg(2+)</name>
        <dbReference type="ChEBI" id="CHEBI:18420"/>
    </ligand>
</feature>
<keyword evidence="7 8" id="KW-0460">Magnesium</keyword>
<feature type="binding site" evidence="8">
    <location>
        <begin position="112"/>
        <end position="115"/>
    </location>
    <ligand>
        <name>ATP</name>
        <dbReference type="ChEBI" id="CHEBI:30616"/>
    </ligand>
</feature>
<evidence type="ECO:0000256" key="1">
    <source>
        <dbReference type="ARBA" id="ARBA00022490"/>
    </source>
</evidence>
<dbReference type="PANTHER" id="PTHR43210">
    <property type="entry name" value="DETHIOBIOTIN SYNTHETASE"/>
    <property type="match status" value="1"/>
</dbReference>
<dbReference type="PIRSF" id="PIRSF006755">
    <property type="entry name" value="DTB_synth"/>
    <property type="match status" value="1"/>
</dbReference>
<protein>
    <recommendedName>
        <fullName evidence="8">ATP-dependent dethiobiotin synthetase BioD</fullName>
        <ecNumber evidence="8">6.3.3.3</ecNumber>
    </recommendedName>
    <alternativeName>
        <fullName evidence="8">DTB synthetase</fullName>
        <shortName evidence="8">DTBS</shortName>
    </alternativeName>
    <alternativeName>
        <fullName evidence="8">Dethiobiotin synthase</fullName>
    </alternativeName>
</protein>
<dbReference type="GO" id="GO:0000287">
    <property type="term" value="F:magnesium ion binding"/>
    <property type="evidence" value="ECO:0007669"/>
    <property type="project" value="UniProtKB-UniRule"/>
</dbReference>
<evidence type="ECO:0000256" key="7">
    <source>
        <dbReference type="ARBA" id="ARBA00022842"/>
    </source>
</evidence>
<feature type="binding site" evidence="8">
    <location>
        <position position="51"/>
    </location>
    <ligand>
        <name>Mg(2+)</name>
        <dbReference type="ChEBI" id="CHEBI:18420"/>
    </ligand>
</feature>
<dbReference type="Gene3D" id="3.40.50.300">
    <property type="entry name" value="P-loop containing nucleotide triphosphate hydrolases"/>
    <property type="match status" value="1"/>
</dbReference>
<dbReference type="HAMAP" id="MF_00336">
    <property type="entry name" value="BioD"/>
    <property type="match status" value="1"/>
</dbReference>
<feature type="active site" evidence="8">
    <location>
        <position position="38"/>
    </location>
</feature>
<comment type="function">
    <text evidence="8">Catalyzes a mechanistically unusual reaction, the ATP-dependent insertion of CO2 between the N7 and N8 nitrogen atoms of 7,8-diaminopelargonic acid (DAPA, also called 7,8-diammoniononanoate) to form a ureido ring.</text>
</comment>
<dbReference type="GO" id="GO:0042803">
    <property type="term" value="F:protein homodimerization activity"/>
    <property type="evidence" value="ECO:0007669"/>
    <property type="project" value="UniProtKB-ARBA"/>
</dbReference>
<dbReference type="InterPro" id="IPR004472">
    <property type="entry name" value="DTB_synth_BioD"/>
</dbReference>
<sequence length="228" mass="24355">MSQGYFVTGTDTGIGKTTVSCALLHAFAAQGKKVVGMKPIAAGSENGKWLDVEHLLVASDISVTRQQINPYAFDPPISPHLAAQQAGREIDLTVIHHAYLELSSKADIVVVEGAGGFLVPINQQQTGADLAKLLNLPVMLVVGMRLGCLSHALLTAQAIRADGLTLAGWVVNCIDPQMQVLEQNIATLEQRLDCPLVGILPFDSEMSAQKGAEFLDVAILSYYSISFQ</sequence>
<comment type="subcellular location">
    <subcellularLocation>
        <location evidence="8">Cytoplasm</location>
    </subcellularLocation>
</comment>
<dbReference type="PANTHER" id="PTHR43210:SF5">
    <property type="entry name" value="DETHIOBIOTIN SYNTHETASE"/>
    <property type="match status" value="1"/>
</dbReference>
<dbReference type="GO" id="GO:0005524">
    <property type="term" value="F:ATP binding"/>
    <property type="evidence" value="ECO:0007669"/>
    <property type="project" value="UniProtKB-UniRule"/>
</dbReference>
<evidence type="ECO:0000256" key="8">
    <source>
        <dbReference type="HAMAP-Rule" id="MF_00336"/>
    </source>
</evidence>
<dbReference type="EMBL" id="OCMU01000002">
    <property type="protein sequence ID" value="SOD21187.1"/>
    <property type="molecule type" value="Genomic_DNA"/>
</dbReference>
<evidence type="ECO:0000256" key="3">
    <source>
        <dbReference type="ARBA" id="ARBA00022723"/>
    </source>
</evidence>
<dbReference type="EC" id="6.3.3.3" evidence="8"/>
<dbReference type="GO" id="GO:0004141">
    <property type="term" value="F:dethiobiotin synthase activity"/>
    <property type="evidence" value="ECO:0007669"/>
    <property type="project" value="UniProtKB-UniRule"/>
</dbReference>
<feature type="binding site" evidence="8">
    <location>
        <begin position="13"/>
        <end position="18"/>
    </location>
    <ligand>
        <name>ATP</name>
        <dbReference type="ChEBI" id="CHEBI:30616"/>
    </ligand>
</feature>
<dbReference type="RefSeq" id="WP_097107097.1">
    <property type="nucleotide sequence ID" value="NZ_OCMU01000002.1"/>
</dbReference>
<dbReference type="FunFam" id="3.40.50.300:FF:000292">
    <property type="entry name" value="ATP-dependent dethiobiotin synthetase BioD"/>
    <property type="match status" value="1"/>
</dbReference>
<keyword evidence="6 8" id="KW-0067">ATP-binding</keyword>
<dbReference type="NCBIfam" id="TIGR00347">
    <property type="entry name" value="bioD"/>
    <property type="match status" value="1"/>
</dbReference>
<reference evidence="9 10" key="1">
    <citation type="submission" date="2017-09" db="EMBL/GenBank/DDBJ databases">
        <authorList>
            <person name="Ehlers B."/>
            <person name="Leendertz F.H."/>
        </authorList>
    </citation>
    <scope>NUCLEOTIDE SEQUENCE [LARGE SCALE GENOMIC DNA]</scope>
    <source>
        <strain evidence="9 10">Nm42</strain>
    </source>
</reference>
<dbReference type="Proteomes" id="UP000219335">
    <property type="component" value="Unassembled WGS sequence"/>
</dbReference>
<dbReference type="CDD" id="cd03109">
    <property type="entry name" value="DTBS"/>
    <property type="match status" value="1"/>
</dbReference>
<comment type="cofactor">
    <cofactor evidence="8">
        <name>Mg(2+)</name>
        <dbReference type="ChEBI" id="CHEBI:18420"/>
    </cofactor>
</comment>
<dbReference type="GO" id="GO:0009102">
    <property type="term" value="P:biotin biosynthetic process"/>
    <property type="evidence" value="ECO:0007669"/>
    <property type="project" value="UniProtKB-UniRule"/>
</dbReference>
<keyword evidence="1 8" id="KW-0963">Cytoplasm</keyword>
<feature type="binding site" evidence="8">
    <location>
        <position position="17"/>
    </location>
    <ligand>
        <name>Mg(2+)</name>
        <dbReference type="ChEBI" id="CHEBI:18420"/>
    </ligand>
</feature>